<dbReference type="SMART" id="SM00717">
    <property type="entry name" value="SANT"/>
    <property type="match status" value="2"/>
</dbReference>
<dbReference type="GO" id="GO:0003677">
    <property type="term" value="F:DNA binding"/>
    <property type="evidence" value="ECO:0007669"/>
    <property type="project" value="UniProtKB-KW"/>
</dbReference>
<evidence type="ECO:0000256" key="4">
    <source>
        <dbReference type="ARBA" id="ARBA00023163"/>
    </source>
</evidence>
<gene>
    <name evidence="8" type="ORF">OSB04_009772</name>
</gene>
<dbReference type="AlphaFoldDB" id="A0AA38TR46"/>
<name>A0AA38TR46_9ASTR</name>
<keyword evidence="9" id="KW-1185">Reference proteome</keyword>
<comment type="caution">
    <text evidence="8">The sequence shown here is derived from an EMBL/GenBank/DDBJ whole genome shotgun (WGS) entry which is preliminary data.</text>
</comment>
<evidence type="ECO:0000313" key="8">
    <source>
        <dbReference type="EMBL" id="KAJ9555158.1"/>
    </source>
</evidence>
<dbReference type="GO" id="GO:0005634">
    <property type="term" value="C:nucleus"/>
    <property type="evidence" value="ECO:0007669"/>
    <property type="project" value="UniProtKB-SubCell"/>
</dbReference>
<dbReference type="EMBL" id="JARYMX010000003">
    <property type="protein sequence ID" value="KAJ9555158.1"/>
    <property type="molecule type" value="Genomic_DNA"/>
</dbReference>
<evidence type="ECO:0000259" key="6">
    <source>
        <dbReference type="PROSITE" id="PS50090"/>
    </source>
</evidence>
<evidence type="ECO:0000256" key="5">
    <source>
        <dbReference type="ARBA" id="ARBA00023242"/>
    </source>
</evidence>
<protein>
    <submittedName>
        <fullName evidence="8">Uncharacterized protein</fullName>
    </submittedName>
</protein>
<organism evidence="8 9">
    <name type="scientific">Centaurea solstitialis</name>
    <name type="common">yellow star-thistle</name>
    <dbReference type="NCBI Taxonomy" id="347529"/>
    <lineage>
        <taxon>Eukaryota</taxon>
        <taxon>Viridiplantae</taxon>
        <taxon>Streptophyta</taxon>
        <taxon>Embryophyta</taxon>
        <taxon>Tracheophyta</taxon>
        <taxon>Spermatophyta</taxon>
        <taxon>Magnoliopsida</taxon>
        <taxon>eudicotyledons</taxon>
        <taxon>Gunneridae</taxon>
        <taxon>Pentapetalae</taxon>
        <taxon>asterids</taxon>
        <taxon>campanulids</taxon>
        <taxon>Asterales</taxon>
        <taxon>Asteraceae</taxon>
        <taxon>Carduoideae</taxon>
        <taxon>Cardueae</taxon>
        <taxon>Centaureinae</taxon>
        <taxon>Centaurea</taxon>
    </lineage>
</organism>
<evidence type="ECO:0000256" key="3">
    <source>
        <dbReference type="ARBA" id="ARBA00023125"/>
    </source>
</evidence>
<dbReference type="InterPro" id="IPR017930">
    <property type="entry name" value="Myb_dom"/>
</dbReference>
<proteinExistence type="predicted"/>
<dbReference type="CDD" id="cd00167">
    <property type="entry name" value="SANT"/>
    <property type="match status" value="2"/>
</dbReference>
<feature type="domain" description="HTH myb-type" evidence="7">
    <location>
        <begin position="62"/>
        <end position="116"/>
    </location>
</feature>
<dbReference type="PROSITE" id="PS50090">
    <property type="entry name" value="MYB_LIKE"/>
    <property type="match status" value="2"/>
</dbReference>
<keyword evidence="4" id="KW-0804">Transcription</keyword>
<dbReference type="InterPro" id="IPR009057">
    <property type="entry name" value="Homeodomain-like_sf"/>
</dbReference>
<dbReference type="PROSITE" id="PS51294">
    <property type="entry name" value="HTH_MYB"/>
    <property type="match status" value="2"/>
</dbReference>
<keyword evidence="2" id="KW-0805">Transcription regulation</keyword>
<evidence type="ECO:0000313" key="9">
    <source>
        <dbReference type="Proteomes" id="UP001172457"/>
    </source>
</evidence>
<accession>A0AA38TR46</accession>
<dbReference type="InterPro" id="IPR001005">
    <property type="entry name" value="SANT/Myb"/>
</dbReference>
<feature type="domain" description="HTH myb-type" evidence="7">
    <location>
        <begin position="9"/>
        <end position="61"/>
    </location>
</feature>
<dbReference type="FunFam" id="1.10.10.60:FF:000121">
    <property type="entry name" value="Myb transcription factor"/>
    <property type="match status" value="1"/>
</dbReference>
<dbReference type="Proteomes" id="UP001172457">
    <property type="component" value="Chromosome 3"/>
</dbReference>
<feature type="domain" description="Myb-like" evidence="6">
    <location>
        <begin position="62"/>
        <end position="112"/>
    </location>
</feature>
<evidence type="ECO:0000256" key="2">
    <source>
        <dbReference type="ARBA" id="ARBA00023015"/>
    </source>
</evidence>
<dbReference type="Pfam" id="PF00249">
    <property type="entry name" value="Myb_DNA-binding"/>
    <property type="match status" value="2"/>
</dbReference>
<dbReference type="InterPro" id="IPR015495">
    <property type="entry name" value="Myb_TF_plants"/>
</dbReference>
<comment type="subcellular location">
    <subcellularLocation>
        <location evidence="1">Nucleus</location>
    </subcellularLocation>
</comment>
<dbReference type="Gene3D" id="1.10.10.60">
    <property type="entry name" value="Homeodomain-like"/>
    <property type="match status" value="2"/>
</dbReference>
<evidence type="ECO:0000259" key="7">
    <source>
        <dbReference type="PROSITE" id="PS51294"/>
    </source>
</evidence>
<keyword evidence="3" id="KW-0238">DNA-binding</keyword>
<sequence length="391" mass="44793">MGRAPCCQKVGLKRGRWTSQEDETLIKYIQAHGEGSWKSLPKNAGLLRCGKSCRLRWINYLREDLKRGNITQQEEEMIVKLHTTFGNRWSTIASYLPGRTDNEIKNYWNSHLSRQIYRFITNKSDKTQASIDIATLVNQKKPRVGRVSRCIAKKYNKNKVVKNSKLTPQFTTNISAPPTTVDNQIAHHNVGDCSISVTKSIKEKLVCDTKDMSEGLGWDGFGIQDDELIDINYFLESDVTDSTEQIDSIENMKNNSEWDIDVREDDQNIQRFSCLETKGFDFDDISEKLGWDGLGLQGDELIDINYFLLSEAIDSTEQIDVIGNMKNNNEWNIDAKEDYQNLLRFNCSETKGFGFGEIESDMGLDFDEDGLFDERDHMQVSLREGCRPSTQ</sequence>
<dbReference type="PANTHER" id="PTHR47999">
    <property type="entry name" value="TRANSCRIPTION FACTOR MYB8-RELATED-RELATED"/>
    <property type="match status" value="1"/>
</dbReference>
<keyword evidence="5" id="KW-0539">Nucleus</keyword>
<feature type="domain" description="Myb-like" evidence="6">
    <location>
        <begin position="9"/>
        <end position="61"/>
    </location>
</feature>
<reference evidence="8" key="1">
    <citation type="submission" date="2023-03" db="EMBL/GenBank/DDBJ databases">
        <title>Chromosome-scale reference genome and RAD-based genetic map of yellow starthistle (Centaurea solstitialis) reveal putative structural variation and QTLs associated with invader traits.</title>
        <authorList>
            <person name="Reatini B."/>
            <person name="Cang F.A."/>
            <person name="Jiang Q."/>
            <person name="Mckibben M.T.W."/>
            <person name="Barker M.S."/>
            <person name="Rieseberg L.H."/>
            <person name="Dlugosch K.M."/>
        </authorList>
    </citation>
    <scope>NUCLEOTIDE SEQUENCE</scope>
    <source>
        <strain evidence="8">CAN-66</strain>
        <tissue evidence="8">Leaf</tissue>
    </source>
</reference>
<dbReference type="PANTHER" id="PTHR47999:SF113">
    <property type="entry name" value="TRANSCRIPTION FACTOR MYB12-LIKE"/>
    <property type="match status" value="1"/>
</dbReference>
<dbReference type="SUPFAM" id="SSF46689">
    <property type="entry name" value="Homeodomain-like"/>
    <property type="match status" value="1"/>
</dbReference>
<evidence type="ECO:0000256" key="1">
    <source>
        <dbReference type="ARBA" id="ARBA00004123"/>
    </source>
</evidence>